<name>A0A6C0AN84_9ZZZZ</name>
<dbReference type="AlphaFoldDB" id="A0A6C0AN84"/>
<evidence type="ECO:0000313" key="1">
    <source>
        <dbReference type="EMBL" id="QHS81066.1"/>
    </source>
</evidence>
<proteinExistence type="predicted"/>
<reference evidence="1" key="1">
    <citation type="journal article" date="2020" name="Nature">
        <title>Giant virus diversity and host interactions through global metagenomics.</title>
        <authorList>
            <person name="Schulz F."/>
            <person name="Roux S."/>
            <person name="Paez-Espino D."/>
            <person name="Jungbluth S."/>
            <person name="Walsh D.A."/>
            <person name="Denef V.J."/>
            <person name="McMahon K.D."/>
            <person name="Konstantinidis K.T."/>
            <person name="Eloe-Fadrosh E.A."/>
            <person name="Kyrpides N.C."/>
            <person name="Woyke T."/>
        </authorList>
    </citation>
    <scope>NUCLEOTIDE SEQUENCE</scope>
    <source>
        <strain evidence="1">GVMAG-S-1101161-73</strain>
    </source>
</reference>
<accession>A0A6C0AN84</accession>
<protein>
    <recommendedName>
        <fullName evidence="2">DUF2493 domain-containing protein</fullName>
    </recommendedName>
</protein>
<organism evidence="1">
    <name type="scientific">viral metagenome</name>
    <dbReference type="NCBI Taxonomy" id="1070528"/>
    <lineage>
        <taxon>unclassified sequences</taxon>
        <taxon>metagenomes</taxon>
        <taxon>organismal metagenomes</taxon>
    </lineage>
</organism>
<sequence>MPKVLGVLGSRNALTKQIIQHEILNPILDDLGGELLKVICPEEPLSSTFIECWADRKGIPVSLFKSEWVNYGKKAGVMRDYQIEKNSTALLVFEGPRSRFYLDMAEKIAKRRPDCPVYVVAADSVTPVLLDVDYSVTVKEEKEILTIPKMFGFRSGSGSGSVKAKCLIED</sequence>
<dbReference type="EMBL" id="MN740729">
    <property type="protein sequence ID" value="QHS81066.1"/>
    <property type="molecule type" value="Genomic_DNA"/>
</dbReference>
<evidence type="ECO:0008006" key="2">
    <source>
        <dbReference type="Google" id="ProtNLM"/>
    </source>
</evidence>